<reference evidence="3" key="1">
    <citation type="journal article" date="2019" name="Int. J. Syst. Evol. Microbiol.">
        <title>The Global Catalogue of Microorganisms (GCM) 10K type strain sequencing project: providing services to taxonomists for standard genome sequencing and annotation.</title>
        <authorList>
            <consortium name="The Broad Institute Genomics Platform"/>
            <consortium name="The Broad Institute Genome Sequencing Center for Infectious Disease"/>
            <person name="Wu L."/>
            <person name="Ma J."/>
        </authorList>
    </citation>
    <scope>NUCLEOTIDE SEQUENCE [LARGE SCALE GENOMIC DNA]</scope>
    <source>
        <strain evidence="3">JCM 17927</strain>
    </source>
</reference>
<dbReference type="Proteomes" id="UP001501175">
    <property type="component" value="Unassembled WGS sequence"/>
</dbReference>
<evidence type="ECO:0008006" key="4">
    <source>
        <dbReference type="Google" id="ProtNLM"/>
    </source>
</evidence>
<comment type="caution">
    <text evidence="2">The sequence shown here is derived from an EMBL/GenBank/DDBJ whole genome shotgun (WGS) entry which is preliminary data.</text>
</comment>
<gene>
    <name evidence="2" type="ORF">GCM10023189_00940</name>
</gene>
<evidence type="ECO:0000313" key="2">
    <source>
        <dbReference type="EMBL" id="GAA4446122.1"/>
    </source>
</evidence>
<name>A0ABP8M7Y8_9BACT</name>
<sequence>MFDGIKVQQLSIDIDLLLRSDLFTFPLLVDSKTSEILNRVRQSTYRGLTFSLVPKEIGLYKCELKGSLHKYSNGGVQNANDFTAESLFNVINDLVSNLKINIFCSRLNNVEFGVNITLPFPVSKILKSLITYKNKPFTKSYDYKSQYYQCAFQQYIVKIYDKGKQYGLDSYTLRFEIKVVKMQFFIERGVSISSLADLLDISQYDKLGSILINTFKEILFDDFSVKAEGLKPKERELLLKGRNPRFWQLSEELLGKEYERERKRLKRAERNFRQLLKTYSRSEDWVQLVTDLIMEKWQAISSVLPDSKVLIRSKLVEWRTSQKTEKCPKLTSVLSKNLSENNHIGLELF</sequence>
<keyword evidence="3" id="KW-1185">Reference proteome</keyword>
<keyword evidence="1" id="KW-0175">Coiled coil</keyword>
<protein>
    <recommendedName>
        <fullName evidence="4">Replication initiation protein</fullName>
    </recommendedName>
</protein>
<proteinExistence type="predicted"/>
<accession>A0ABP8M7Y8</accession>
<dbReference type="RefSeq" id="WP_345239559.1">
    <property type="nucleotide sequence ID" value="NZ_BAABHD010000001.1"/>
</dbReference>
<dbReference type="EMBL" id="BAABHD010000001">
    <property type="protein sequence ID" value="GAA4446122.1"/>
    <property type="molecule type" value="Genomic_DNA"/>
</dbReference>
<evidence type="ECO:0000256" key="1">
    <source>
        <dbReference type="SAM" id="Coils"/>
    </source>
</evidence>
<feature type="coiled-coil region" evidence="1">
    <location>
        <begin position="251"/>
        <end position="278"/>
    </location>
</feature>
<organism evidence="2 3">
    <name type="scientific">Nibrella saemangeumensis</name>
    <dbReference type="NCBI Taxonomy" id="1084526"/>
    <lineage>
        <taxon>Bacteria</taxon>
        <taxon>Pseudomonadati</taxon>
        <taxon>Bacteroidota</taxon>
        <taxon>Cytophagia</taxon>
        <taxon>Cytophagales</taxon>
        <taxon>Spirosomataceae</taxon>
        <taxon>Nibrella</taxon>
    </lineage>
</organism>
<evidence type="ECO:0000313" key="3">
    <source>
        <dbReference type="Proteomes" id="UP001501175"/>
    </source>
</evidence>